<keyword evidence="2" id="KW-1185">Reference proteome</keyword>
<evidence type="ECO:0000313" key="2">
    <source>
        <dbReference type="Proteomes" id="UP000182882"/>
    </source>
</evidence>
<proteinExistence type="predicted"/>
<sequence>MITIRPMEIASSTEQLSHEVHVHGVATLNVVLEDHAVFMEFESPAMNLLGFEHAPVNDEQYALFISTQRTLANTSRLFSFSAKACQVENVAIPMPDRHSHRDSDQHQDYHGKHADIHARYMFQCQQIKDLKQIMI</sequence>
<dbReference type="Proteomes" id="UP000182882">
    <property type="component" value="Unassembled WGS sequence"/>
</dbReference>
<dbReference type="RefSeq" id="WP_082632978.1">
    <property type="nucleotide sequence ID" value="NZ_CP013341.1"/>
</dbReference>
<dbReference type="Pfam" id="PF10986">
    <property type="entry name" value="ZrgA"/>
    <property type="match status" value="1"/>
</dbReference>
<accession>A0A1H2E5Z5</accession>
<dbReference type="InterPro" id="IPR021253">
    <property type="entry name" value="ZrgA-like"/>
</dbReference>
<reference evidence="2" key="1">
    <citation type="submission" date="2016-10" db="EMBL/GenBank/DDBJ databases">
        <authorList>
            <person name="Varghese N."/>
            <person name="Submissions S."/>
        </authorList>
    </citation>
    <scope>NUCLEOTIDE SEQUENCE [LARGE SCALE GENOMIC DNA]</scope>
    <source>
        <strain evidence="2">Nm10</strain>
    </source>
</reference>
<name>A0A1H2E5Z5_9PROT</name>
<protein>
    <submittedName>
        <fullName evidence="1">Uncharacterized protein</fullName>
    </submittedName>
</protein>
<dbReference type="AlphaFoldDB" id="A0A1H2E5Z5"/>
<evidence type="ECO:0000313" key="1">
    <source>
        <dbReference type="EMBL" id="SDT90409.1"/>
    </source>
</evidence>
<organism evidence="1 2">
    <name type="scientific">Nitrosomonas ureae</name>
    <dbReference type="NCBI Taxonomy" id="44577"/>
    <lineage>
        <taxon>Bacteria</taxon>
        <taxon>Pseudomonadati</taxon>
        <taxon>Pseudomonadota</taxon>
        <taxon>Betaproteobacteria</taxon>
        <taxon>Nitrosomonadales</taxon>
        <taxon>Nitrosomonadaceae</taxon>
        <taxon>Nitrosomonas</taxon>
    </lineage>
</organism>
<dbReference type="EMBL" id="FNLN01000009">
    <property type="protein sequence ID" value="SDT90409.1"/>
    <property type="molecule type" value="Genomic_DNA"/>
</dbReference>
<gene>
    <name evidence="1" type="ORF">SAMN05216406_10946</name>
</gene>